<sequence length="188" mass="21027">MSMKVKDLIIFLTLFICFFVYYVTQNPHYGVLTGEEMTVHHLDMVYEGSPEVPRGLKIADSPAYPIGSQAISLADHMSGMMRGVEVTIVAAYETTAYSTTYTSTNSGMLVKDHKWIVHEEFVDVGDDRLADSTKTLTKAEHMKGMSDAVHTIDNSLKTTVYMVDFVLPNGIMVTNHKWVVEEELAPVK</sequence>
<dbReference type="Proteomes" id="UP000297975">
    <property type="component" value="Unassembled WGS sequence"/>
</dbReference>
<protein>
    <submittedName>
        <fullName evidence="2">DUF1541 domain-containing protein</fullName>
    </submittedName>
</protein>
<feature type="domain" description="DUF1541" evidence="1">
    <location>
        <begin position="67"/>
        <end position="118"/>
    </location>
</feature>
<gene>
    <name evidence="2" type="ORF">E3U55_01630</name>
</gene>
<keyword evidence="3" id="KW-1185">Reference proteome</keyword>
<organism evidence="2 3">
    <name type="scientific">Filobacillus milosensis</name>
    <dbReference type="NCBI Taxonomy" id="94137"/>
    <lineage>
        <taxon>Bacteria</taxon>
        <taxon>Bacillati</taxon>
        <taxon>Bacillota</taxon>
        <taxon>Bacilli</taxon>
        <taxon>Bacillales</taxon>
        <taxon>Bacillaceae</taxon>
        <taxon>Filobacillus</taxon>
    </lineage>
</organism>
<dbReference type="InterPro" id="IPR011438">
    <property type="entry name" value="DUF1541"/>
</dbReference>
<dbReference type="Pfam" id="PF07563">
    <property type="entry name" value="DUF1541"/>
    <property type="match status" value="2"/>
</dbReference>
<dbReference type="Gene3D" id="2.30.30.1210">
    <property type="entry name" value="Domain of unknown function DUF1541"/>
    <property type="match status" value="1"/>
</dbReference>
<dbReference type="EMBL" id="SOPW01000001">
    <property type="protein sequence ID" value="TFB25118.1"/>
    <property type="molecule type" value="Genomic_DNA"/>
</dbReference>
<accession>A0A4Y8IT35</accession>
<dbReference type="AlphaFoldDB" id="A0A4Y8IT35"/>
<name>A0A4Y8IT35_9BACI</name>
<proteinExistence type="predicted"/>
<evidence type="ECO:0000259" key="1">
    <source>
        <dbReference type="Pfam" id="PF07563"/>
    </source>
</evidence>
<evidence type="ECO:0000313" key="3">
    <source>
        <dbReference type="Proteomes" id="UP000297975"/>
    </source>
</evidence>
<dbReference type="OrthoDB" id="1701949at2"/>
<reference evidence="2 3" key="1">
    <citation type="submission" date="2019-03" db="EMBL/GenBank/DDBJ databases">
        <authorList>
            <person name="He R.-H."/>
        </authorList>
    </citation>
    <scope>NUCLEOTIDE SEQUENCE [LARGE SCALE GENOMIC DNA]</scope>
    <source>
        <strain evidence="3">SH 714</strain>
    </source>
</reference>
<evidence type="ECO:0000313" key="2">
    <source>
        <dbReference type="EMBL" id="TFB25118.1"/>
    </source>
</evidence>
<feature type="domain" description="DUF1541" evidence="1">
    <location>
        <begin position="136"/>
        <end position="181"/>
    </location>
</feature>
<comment type="caution">
    <text evidence="2">The sequence shown here is derived from an EMBL/GenBank/DDBJ whole genome shotgun (WGS) entry which is preliminary data.</text>
</comment>